<proteinExistence type="predicted"/>
<dbReference type="AlphaFoldDB" id="A0A1M6Z651"/>
<organism evidence="1 2">
    <name type="scientific">Hymenobacter psychrotolerans DSM 18569</name>
    <dbReference type="NCBI Taxonomy" id="1121959"/>
    <lineage>
        <taxon>Bacteria</taxon>
        <taxon>Pseudomonadati</taxon>
        <taxon>Bacteroidota</taxon>
        <taxon>Cytophagia</taxon>
        <taxon>Cytophagales</taxon>
        <taxon>Hymenobacteraceae</taxon>
        <taxon>Hymenobacter</taxon>
    </lineage>
</organism>
<dbReference type="OrthoDB" id="1287238at2"/>
<name>A0A1M6Z651_9BACT</name>
<sequence>MIRMLTMGGEELQLAGDSLSLEINNPYFEEESIPGTTSLPFGFSWTRDNLRGLGFPHRSKASGGPAPLPVQLFIDGPLWQLGALKYIDCDEAKKQLSYNFAADAGALREQIKGVLISDLDLGEVPFLRTNTGPDYALLPVRNPEFYGDKNKDFKGILNYYGPAGYPIGSSVQHAFAPQPYLVSVLRKVMQHFGWTVVGEFLDEPEIQTLAIYSDRAHEDSDGLVPATVILARHVPTITVAALLLALQGLFTLGYQFDTQRRVLRIRRLGRELARTDYQERSGQLLRSVPNRTNGWVLVQSPDDNDDLDDVLDTSWQKLRLGAGGEEITVEAGTLHMVVEEDPLVAGREWLVPAISAKGASEAYGLGSESKTGLRLLFNRGMQQDSRAGQYPLGSSGNVSYGGTQAGQLTLLWDGAEGLHEQFGKAWYAFRSRAMETEYEMPFNLADLRSLDPGRLEMVDAHLRLWKQISLTIDVQRKLGRATILYHEVR</sequence>
<dbReference type="STRING" id="1121959.SAMN02746009_02433"/>
<dbReference type="EMBL" id="FRAS01000012">
    <property type="protein sequence ID" value="SHL25872.1"/>
    <property type="molecule type" value="Genomic_DNA"/>
</dbReference>
<reference evidence="2" key="1">
    <citation type="submission" date="2016-11" db="EMBL/GenBank/DDBJ databases">
        <authorList>
            <person name="Varghese N."/>
            <person name="Submissions S."/>
        </authorList>
    </citation>
    <scope>NUCLEOTIDE SEQUENCE [LARGE SCALE GENOMIC DNA]</scope>
    <source>
        <strain evidence="2">DSM 18569</strain>
    </source>
</reference>
<dbReference type="RefSeq" id="WP_073285197.1">
    <property type="nucleotide sequence ID" value="NZ_FRAS01000012.1"/>
</dbReference>
<accession>A0A1M6Z651</accession>
<protein>
    <submittedName>
        <fullName evidence="1">Uncharacterized protein</fullName>
    </submittedName>
</protein>
<evidence type="ECO:0000313" key="1">
    <source>
        <dbReference type="EMBL" id="SHL25872.1"/>
    </source>
</evidence>
<gene>
    <name evidence="1" type="ORF">SAMN02746009_02433</name>
</gene>
<dbReference type="Proteomes" id="UP000183947">
    <property type="component" value="Unassembled WGS sequence"/>
</dbReference>
<keyword evidence="2" id="KW-1185">Reference proteome</keyword>
<evidence type="ECO:0000313" key="2">
    <source>
        <dbReference type="Proteomes" id="UP000183947"/>
    </source>
</evidence>